<dbReference type="GO" id="GO:0009024">
    <property type="term" value="F:tagatose-6-phosphate kinase activity"/>
    <property type="evidence" value="ECO:0007669"/>
    <property type="project" value="UniProtKB-EC"/>
</dbReference>
<dbReference type="GO" id="GO:0008443">
    <property type="term" value="F:phosphofructokinase activity"/>
    <property type="evidence" value="ECO:0007669"/>
    <property type="project" value="UniProtKB-ARBA"/>
</dbReference>
<dbReference type="GO" id="GO:0005829">
    <property type="term" value="C:cytosol"/>
    <property type="evidence" value="ECO:0007669"/>
    <property type="project" value="TreeGrafter"/>
</dbReference>
<evidence type="ECO:0000259" key="7">
    <source>
        <dbReference type="Pfam" id="PF00294"/>
    </source>
</evidence>
<dbReference type="GO" id="GO:0044281">
    <property type="term" value="P:small molecule metabolic process"/>
    <property type="evidence" value="ECO:0007669"/>
    <property type="project" value="UniProtKB-ARBA"/>
</dbReference>
<evidence type="ECO:0000256" key="1">
    <source>
        <dbReference type="ARBA" id="ARBA00005380"/>
    </source>
</evidence>
<keyword evidence="2 6" id="KW-0808">Transferase</keyword>
<protein>
    <recommendedName>
        <fullName evidence="6">Tagatose-6-phosphate kinase</fullName>
        <ecNumber evidence="6">2.7.1.144</ecNumber>
    </recommendedName>
</protein>
<dbReference type="CDD" id="cd01164">
    <property type="entry name" value="FruK_PfkB_like"/>
    <property type="match status" value="1"/>
</dbReference>
<dbReference type="EMBL" id="PZBZ01000051">
    <property type="protein sequence ID" value="PTG12438.1"/>
    <property type="molecule type" value="Genomic_DNA"/>
</dbReference>
<keyword evidence="3 6" id="KW-0547">Nucleotide-binding</keyword>
<dbReference type="PIRSF" id="PIRSF000535">
    <property type="entry name" value="1PFK/6PFK/LacC"/>
    <property type="match status" value="1"/>
</dbReference>
<dbReference type="Proteomes" id="UP000242704">
    <property type="component" value="Unassembled WGS sequence"/>
</dbReference>
<sequence length="317" mass="34276">MIKMKKVLTITLNASIDISYHLPNLKINTTNRVSNVSKTAGGKGLNVTRVGHQLGLDVTASGIVGGTSGLFIKQQLDRLHIPHQFLDSGLESRFCIAMITEEAQTEILESGLPLDASIQAQFINFYETLIQDYDIVAISGSIPPGLQTEIYHELIQIAKKQDKFVILDVNGKTLASVLQMDASVKPDLIKPNEEEIAELTGASHLASIDALKDALKQPIFDHLPNVFVTLGKNGALLKHKNQFYQVIIPSIDAVNAVGSGDSSIAGFCLGLIQTNDIQKATQYAMAAGMANALQHETGHVDVQDFENLLPKISVVAL</sequence>
<gene>
    <name evidence="8" type="ORF">BU653_09085</name>
</gene>
<dbReference type="NCBIfam" id="TIGR03168">
    <property type="entry name" value="1-PFK"/>
    <property type="match status" value="1"/>
</dbReference>
<organism evidence="8 9">
    <name type="scientific">Staphylococcus chromogenes</name>
    <name type="common">Staphylococcus hyicus subsp. chromogenes</name>
    <dbReference type="NCBI Taxonomy" id="46126"/>
    <lineage>
        <taxon>Bacteria</taxon>
        <taxon>Bacillati</taxon>
        <taxon>Bacillota</taxon>
        <taxon>Bacilli</taxon>
        <taxon>Bacillales</taxon>
        <taxon>Staphylococcaceae</taxon>
        <taxon>Staphylococcus</taxon>
    </lineage>
</organism>
<evidence type="ECO:0000256" key="6">
    <source>
        <dbReference type="PIRNR" id="PIRNR000535"/>
    </source>
</evidence>
<comment type="pathway">
    <text evidence="6">Carbohydrate metabolism; D-tagatose 6-phosphate degradation; D-glyceraldehyde 3-phosphate and glycerone phosphate from D-tagatose 6-phosphate: step 1/2.</text>
</comment>
<reference evidence="8 9" key="1">
    <citation type="journal article" date="2016" name="Front. Microbiol.">
        <title>Comprehensive Phylogenetic Analysis of Bovine Non-aureus Staphylococci Species Based on Whole-Genome Sequencing.</title>
        <authorList>
            <person name="Naushad S."/>
            <person name="Barkema H.W."/>
            <person name="Luby C."/>
            <person name="Condas L.A."/>
            <person name="Nobrega D.B."/>
            <person name="Carson D.A."/>
            <person name="De Buck J."/>
        </authorList>
    </citation>
    <scope>NUCLEOTIDE SEQUENCE [LARGE SCALE GENOMIC DNA]</scope>
    <source>
        <strain evidence="8 9">SNUC 505</strain>
    </source>
</reference>
<comment type="similarity">
    <text evidence="6">Belongs to the carbohydrate kinase PfkB family. LacC subfamily.</text>
</comment>
<proteinExistence type="inferred from homology"/>
<dbReference type="InterPro" id="IPR017583">
    <property type="entry name" value="Tagatose/fructose_Pkinase"/>
</dbReference>
<name>A0AAE5SZ83_STACR</name>
<dbReference type="PRINTS" id="PR00990">
    <property type="entry name" value="RIBOKINASE"/>
</dbReference>
<dbReference type="PANTHER" id="PTHR46566:SF5">
    <property type="entry name" value="1-PHOSPHOFRUCTOKINASE"/>
    <property type="match status" value="1"/>
</dbReference>
<dbReference type="GO" id="GO:0005524">
    <property type="term" value="F:ATP binding"/>
    <property type="evidence" value="ECO:0007669"/>
    <property type="project" value="UniProtKB-KW"/>
</dbReference>
<dbReference type="FunFam" id="3.40.1190.20:FF:000001">
    <property type="entry name" value="Phosphofructokinase"/>
    <property type="match status" value="1"/>
</dbReference>
<dbReference type="InterPro" id="IPR002173">
    <property type="entry name" value="Carboh/pur_kinase_PfkB_CS"/>
</dbReference>
<dbReference type="EC" id="2.7.1.144" evidence="6"/>
<dbReference type="Gene3D" id="3.40.1190.20">
    <property type="match status" value="1"/>
</dbReference>
<dbReference type="InterPro" id="IPR002139">
    <property type="entry name" value="Ribo/fructo_kinase"/>
</dbReference>
<comment type="caution">
    <text evidence="8">The sequence shown here is derived from an EMBL/GenBank/DDBJ whole genome shotgun (WGS) entry which is preliminary data.</text>
</comment>
<dbReference type="Pfam" id="PF00294">
    <property type="entry name" value="PfkB"/>
    <property type="match status" value="1"/>
</dbReference>
<evidence type="ECO:0000256" key="3">
    <source>
        <dbReference type="ARBA" id="ARBA00022741"/>
    </source>
</evidence>
<keyword evidence="5 6" id="KW-0067">ATP-binding</keyword>
<accession>A0AAE5SZ83</accession>
<keyword evidence="6" id="KW-0423">Lactose metabolism</keyword>
<evidence type="ECO:0000256" key="4">
    <source>
        <dbReference type="ARBA" id="ARBA00022777"/>
    </source>
</evidence>
<dbReference type="InterPro" id="IPR029056">
    <property type="entry name" value="Ribokinase-like"/>
</dbReference>
<feature type="domain" description="Carbohydrate kinase PfkB" evidence="7">
    <location>
        <begin position="23"/>
        <end position="299"/>
    </location>
</feature>
<dbReference type="SUPFAM" id="SSF53613">
    <property type="entry name" value="Ribokinase-like"/>
    <property type="match status" value="1"/>
</dbReference>
<dbReference type="GO" id="GO:0016052">
    <property type="term" value="P:carbohydrate catabolic process"/>
    <property type="evidence" value="ECO:0007669"/>
    <property type="project" value="UniProtKB-ARBA"/>
</dbReference>
<dbReference type="PANTHER" id="PTHR46566">
    <property type="entry name" value="1-PHOSPHOFRUCTOKINASE-RELATED"/>
    <property type="match status" value="1"/>
</dbReference>
<dbReference type="PROSITE" id="PS00583">
    <property type="entry name" value="PFKB_KINASES_1"/>
    <property type="match status" value="1"/>
</dbReference>
<keyword evidence="4 8" id="KW-0418">Kinase</keyword>
<dbReference type="GO" id="GO:0005988">
    <property type="term" value="P:lactose metabolic process"/>
    <property type="evidence" value="ECO:0007669"/>
    <property type="project" value="UniProtKB-KW"/>
</dbReference>
<comment type="similarity">
    <text evidence="1">Belongs to the carbohydrate kinase pfkB family.</text>
</comment>
<evidence type="ECO:0000313" key="9">
    <source>
        <dbReference type="Proteomes" id="UP000242704"/>
    </source>
</evidence>
<evidence type="ECO:0000256" key="2">
    <source>
        <dbReference type="ARBA" id="ARBA00022679"/>
    </source>
</evidence>
<comment type="catalytic activity">
    <reaction evidence="6">
        <text>D-tagatofuranose 6-phosphate + ATP = D-tagatofuranose 1,6-bisphosphate + ADP + H(+)</text>
        <dbReference type="Rhea" id="RHEA:12420"/>
        <dbReference type="ChEBI" id="CHEBI:15378"/>
        <dbReference type="ChEBI" id="CHEBI:30616"/>
        <dbReference type="ChEBI" id="CHEBI:58694"/>
        <dbReference type="ChEBI" id="CHEBI:58695"/>
        <dbReference type="ChEBI" id="CHEBI:456216"/>
        <dbReference type="EC" id="2.7.1.144"/>
    </reaction>
</comment>
<dbReference type="InterPro" id="IPR011611">
    <property type="entry name" value="PfkB_dom"/>
</dbReference>
<evidence type="ECO:0000256" key="5">
    <source>
        <dbReference type="ARBA" id="ARBA00022840"/>
    </source>
</evidence>
<evidence type="ECO:0000313" key="8">
    <source>
        <dbReference type="EMBL" id="PTG12438.1"/>
    </source>
</evidence>
<dbReference type="AlphaFoldDB" id="A0AAE5SZ83"/>